<protein>
    <submittedName>
        <fullName evidence="1">Uncharacterized protein</fullName>
    </submittedName>
</protein>
<name>A0A1M6I7J6_9FIRM</name>
<reference evidence="1 2" key="1">
    <citation type="submission" date="2016-11" db="EMBL/GenBank/DDBJ databases">
        <authorList>
            <person name="Jaros S."/>
            <person name="Januszkiewicz K."/>
            <person name="Wedrychowicz H."/>
        </authorList>
    </citation>
    <scope>NUCLEOTIDE SEQUENCE [LARGE SCALE GENOMIC DNA]</scope>
    <source>
        <strain evidence="1 2">DSM 19022</strain>
    </source>
</reference>
<evidence type="ECO:0000313" key="1">
    <source>
        <dbReference type="EMBL" id="SHJ30366.1"/>
    </source>
</evidence>
<accession>A0A1M6I7J6</accession>
<keyword evidence="2" id="KW-1185">Reference proteome</keyword>
<evidence type="ECO:0000313" key="2">
    <source>
        <dbReference type="Proteomes" id="UP000184442"/>
    </source>
</evidence>
<gene>
    <name evidence="1" type="ORF">SAMN02745176_03109</name>
</gene>
<dbReference type="AlphaFoldDB" id="A0A1M6I7J6"/>
<sequence length="95" mass="11308">MYFTSKLVENKLLERIKKDLSFVDNSILEFRVLSELGYIISSQLQAMKTAKYQINEEVVEVITKRYSEFYWTYVNILDTKTRIYYADFLAISSHC</sequence>
<dbReference type="EMBL" id="FQZS01000028">
    <property type="protein sequence ID" value="SHJ30366.1"/>
    <property type="molecule type" value="Genomic_DNA"/>
</dbReference>
<organism evidence="1 2">
    <name type="scientific">Lutispora thermophila DSM 19022</name>
    <dbReference type="NCBI Taxonomy" id="1122184"/>
    <lineage>
        <taxon>Bacteria</taxon>
        <taxon>Bacillati</taxon>
        <taxon>Bacillota</taxon>
        <taxon>Clostridia</taxon>
        <taxon>Lutisporales</taxon>
        <taxon>Lutisporaceae</taxon>
        <taxon>Lutispora</taxon>
    </lineage>
</organism>
<proteinExistence type="predicted"/>
<dbReference type="Proteomes" id="UP000184442">
    <property type="component" value="Unassembled WGS sequence"/>
</dbReference>